<dbReference type="Gene3D" id="3.40.50.1820">
    <property type="entry name" value="alpha/beta hydrolase"/>
    <property type="match status" value="1"/>
</dbReference>
<protein>
    <submittedName>
        <fullName evidence="3">Alpha/beta fold hydrolase</fullName>
    </submittedName>
</protein>
<keyword evidence="4" id="KW-1185">Reference proteome</keyword>
<feature type="transmembrane region" description="Helical" evidence="1">
    <location>
        <begin position="12"/>
        <end position="35"/>
    </location>
</feature>
<accession>A0AAP2DZ49</accession>
<gene>
    <name evidence="3" type="ORF">KK062_17505</name>
</gene>
<dbReference type="InterPro" id="IPR029058">
    <property type="entry name" value="AB_hydrolase_fold"/>
</dbReference>
<keyword evidence="1" id="KW-0472">Membrane</keyword>
<sequence length="396" mass="44048">MDKHKPVSKGISIKTLLATAALTLLVIAFAIYLYVQKDKPLTNREQEPKGPFPYEMEDITFTNANANVTLSGTLTLPSNRNEKYPAVILISGYGPQNRDAEWNGHKPFLIIADCLTRQGFAVLRYDDRGFGKSTGNYHAGTSLDFSTDVESAVHFLKTRKEIDSTRIGLIGHSDGAMIAPMVAARSNDVSFIIMLAGPGKLGGDIMVERQVLLERRMGKSEQEIQRSKEYIEQLISIIVSSENEKDLKSALDKFANETKDQIPDDQIPPGMTKEEFISRQVTMLTSPFFKYFFTYDPQDDLRNVKCPVLALGGEKDVQVPSTDNLQAIKNALVAGGNSDVTVKELKRLNHMFQECSTGMINEYGKIEQTFSPIALAEISQFVLQKSDLKGNEHRGD</sequence>
<feature type="domain" description="Xaa-Pro dipeptidyl-peptidase-like" evidence="2">
    <location>
        <begin position="68"/>
        <end position="319"/>
    </location>
</feature>
<dbReference type="Proteomes" id="UP001319080">
    <property type="component" value="Unassembled WGS sequence"/>
</dbReference>
<dbReference type="InterPro" id="IPR000383">
    <property type="entry name" value="Xaa-Pro-like_dom"/>
</dbReference>
<dbReference type="InterPro" id="IPR053145">
    <property type="entry name" value="AB_hydrolase_Est10"/>
</dbReference>
<dbReference type="Pfam" id="PF02129">
    <property type="entry name" value="Peptidase_S15"/>
    <property type="match status" value="1"/>
</dbReference>
<dbReference type="AlphaFoldDB" id="A0AAP2DZ49"/>
<evidence type="ECO:0000259" key="2">
    <source>
        <dbReference type="Pfam" id="PF02129"/>
    </source>
</evidence>
<dbReference type="RefSeq" id="WP_254085623.1">
    <property type="nucleotide sequence ID" value="NZ_JAHESE010000018.1"/>
</dbReference>
<evidence type="ECO:0000313" key="3">
    <source>
        <dbReference type="EMBL" id="MBT1710046.1"/>
    </source>
</evidence>
<evidence type="ECO:0000256" key="1">
    <source>
        <dbReference type="SAM" id="Phobius"/>
    </source>
</evidence>
<organism evidence="3 4">
    <name type="scientific">Dawidia cretensis</name>
    <dbReference type="NCBI Taxonomy" id="2782350"/>
    <lineage>
        <taxon>Bacteria</taxon>
        <taxon>Pseudomonadati</taxon>
        <taxon>Bacteroidota</taxon>
        <taxon>Cytophagia</taxon>
        <taxon>Cytophagales</taxon>
        <taxon>Chryseotaleaceae</taxon>
        <taxon>Dawidia</taxon>
    </lineage>
</organism>
<dbReference type="SUPFAM" id="SSF53474">
    <property type="entry name" value="alpha/beta-Hydrolases"/>
    <property type="match status" value="1"/>
</dbReference>
<proteinExistence type="predicted"/>
<dbReference type="PANTHER" id="PTHR43265">
    <property type="entry name" value="ESTERASE ESTD"/>
    <property type="match status" value="1"/>
</dbReference>
<keyword evidence="3" id="KW-0378">Hydrolase</keyword>
<keyword evidence="1" id="KW-0812">Transmembrane</keyword>
<reference evidence="3 4" key="1">
    <citation type="submission" date="2021-05" db="EMBL/GenBank/DDBJ databases">
        <title>A Polyphasic approach of four new species of the genus Ohtaekwangia: Ohtaekwangia histidinii sp. nov., Ohtaekwangia cretensis sp. nov., Ohtaekwangia indiensis sp. nov., Ohtaekwangia reichenbachii sp. nov. from diverse environment.</title>
        <authorList>
            <person name="Octaviana S."/>
        </authorList>
    </citation>
    <scope>NUCLEOTIDE SEQUENCE [LARGE SCALE GENOMIC DNA]</scope>
    <source>
        <strain evidence="3 4">PWU5</strain>
    </source>
</reference>
<comment type="caution">
    <text evidence="3">The sequence shown here is derived from an EMBL/GenBank/DDBJ whole genome shotgun (WGS) entry which is preliminary data.</text>
</comment>
<keyword evidence="1" id="KW-1133">Transmembrane helix</keyword>
<dbReference type="GO" id="GO:0052689">
    <property type="term" value="F:carboxylic ester hydrolase activity"/>
    <property type="evidence" value="ECO:0007669"/>
    <property type="project" value="TreeGrafter"/>
</dbReference>
<evidence type="ECO:0000313" key="4">
    <source>
        <dbReference type="Proteomes" id="UP001319080"/>
    </source>
</evidence>
<dbReference type="PANTHER" id="PTHR43265:SF1">
    <property type="entry name" value="ESTERASE ESTD"/>
    <property type="match status" value="1"/>
</dbReference>
<name>A0AAP2DZ49_9BACT</name>
<dbReference type="EMBL" id="JAHESE010000018">
    <property type="protein sequence ID" value="MBT1710046.1"/>
    <property type="molecule type" value="Genomic_DNA"/>
</dbReference>